<protein>
    <recommendedName>
        <fullName evidence="2">UspA domain-containing protein</fullName>
    </recommendedName>
</protein>
<evidence type="ECO:0000256" key="1">
    <source>
        <dbReference type="SAM" id="MobiDB-lite"/>
    </source>
</evidence>
<proteinExistence type="predicted"/>
<sequence length="239" mass="26505">MGRSGVRLPGFCLNRIRPHGRVRSPPPPPLQAKPKDSTVHLKNQEPENDPAGEKPIEAANAVARKVMIVVDSSVEARGALHWALSHTVQTHDTVVLLHVMRPTHEAATCDECSKERAPRAYELVQTMKNMCQLRKPQAKIETLVVQGKDKGPIIVEEARRQGAALLVLGQKKQHVTWRLLLIWTTRVGRRAAPTGSGGGVVEYCIQNAGCMTIAVRRKSKRLGGYLITTKRQKDFWLLA</sequence>
<dbReference type="AlphaFoldDB" id="A0AAN7LU48"/>
<reference evidence="3 4" key="1">
    <citation type="journal article" date="2023" name="Hortic Res">
        <title>Pangenome of water caltrop reveals structural variations and asymmetric subgenome divergence after allopolyploidization.</title>
        <authorList>
            <person name="Zhang X."/>
            <person name="Chen Y."/>
            <person name="Wang L."/>
            <person name="Yuan Y."/>
            <person name="Fang M."/>
            <person name="Shi L."/>
            <person name="Lu R."/>
            <person name="Comes H.P."/>
            <person name="Ma Y."/>
            <person name="Chen Y."/>
            <person name="Huang G."/>
            <person name="Zhou Y."/>
            <person name="Zheng Z."/>
            <person name="Qiu Y."/>
        </authorList>
    </citation>
    <scope>NUCLEOTIDE SEQUENCE [LARGE SCALE GENOMIC DNA]</scope>
    <source>
        <strain evidence="3">F231</strain>
    </source>
</reference>
<accession>A0AAN7LU48</accession>
<dbReference type="SUPFAM" id="SSF52402">
    <property type="entry name" value="Adenine nucleotide alpha hydrolases-like"/>
    <property type="match status" value="1"/>
</dbReference>
<dbReference type="EMBL" id="JAXQNO010000008">
    <property type="protein sequence ID" value="KAK4791874.1"/>
    <property type="molecule type" value="Genomic_DNA"/>
</dbReference>
<dbReference type="Proteomes" id="UP001346149">
    <property type="component" value="Unassembled WGS sequence"/>
</dbReference>
<dbReference type="PANTHER" id="PTHR47000">
    <property type="entry name" value="ADENINE NUCLEOTIDE ALPHA HYDROLASES-LIKE SUPERFAMILY PROTEIN"/>
    <property type="match status" value="1"/>
</dbReference>
<evidence type="ECO:0000313" key="4">
    <source>
        <dbReference type="Proteomes" id="UP001346149"/>
    </source>
</evidence>
<dbReference type="InterPro" id="IPR006016">
    <property type="entry name" value="UspA"/>
</dbReference>
<feature type="domain" description="UspA" evidence="2">
    <location>
        <begin position="64"/>
        <end position="216"/>
    </location>
</feature>
<feature type="compositionally biased region" description="Basic and acidic residues" evidence="1">
    <location>
        <begin position="33"/>
        <end position="54"/>
    </location>
</feature>
<comment type="caution">
    <text evidence="3">The sequence shown here is derived from an EMBL/GenBank/DDBJ whole genome shotgun (WGS) entry which is preliminary data.</text>
</comment>
<name>A0AAN7LU48_TRANT</name>
<dbReference type="Gene3D" id="3.40.50.620">
    <property type="entry name" value="HUPs"/>
    <property type="match status" value="1"/>
</dbReference>
<feature type="region of interest" description="Disordered" evidence="1">
    <location>
        <begin position="16"/>
        <end position="54"/>
    </location>
</feature>
<gene>
    <name evidence="3" type="ORF">SAY86_022309</name>
</gene>
<evidence type="ECO:0000313" key="3">
    <source>
        <dbReference type="EMBL" id="KAK4791874.1"/>
    </source>
</evidence>
<organism evidence="3 4">
    <name type="scientific">Trapa natans</name>
    <name type="common">Water chestnut</name>
    <dbReference type="NCBI Taxonomy" id="22666"/>
    <lineage>
        <taxon>Eukaryota</taxon>
        <taxon>Viridiplantae</taxon>
        <taxon>Streptophyta</taxon>
        <taxon>Embryophyta</taxon>
        <taxon>Tracheophyta</taxon>
        <taxon>Spermatophyta</taxon>
        <taxon>Magnoliopsida</taxon>
        <taxon>eudicotyledons</taxon>
        <taxon>Gunneridae</taxon>
        <taxon>Pentapetalae</taxon>
        <taxon>rosids</taxon>
        <taxon>malvids</taxon>
        <taxon>Myrtales</taxon>
        <taxon>Lythraceae</taxon>
        <taxon>Trapa</taxon>
    </lineage>
</organism>
<dbReference type="InterPro" id="IPR014729">
    <property type="entry name" value="Rossmann-like_a/b/a_fold"/>
</dbReference>
<dbReference type="PANTHER" id="PTHR47000:SF1">
    <property type="entry name" value="ADENINE NUCLEOTIDE ALPHA HYDROLASES-LIKE SUPERFAMILY PROTEIN"/>
    <property type="match status" value="1"/>
</dbReference>
<keyword evidence="4" id="KW-1185">Reference proteome</keyword>
<dbReference type="Pfam" id="PF00582">
    <property type="entry name" value="Usp"/>
    <property type="match status" value="1"/>
</dbReference>
<dbReference type="CDD" id="cd00293">
    <property type="entry name" value="USP-like"/>
    <property type="match status" value="1"/>
</dbReference>
<evidence type="ECO:0000259" key="2">
    <source>
        <dbReference type="Pfam" id="PF00582"/>
    </source>
</evidence>